<reference evidence="1" key="1">
    <citation type="submission" date="2020-06" db="EMBL/GenBank/DDBJ databases">
        <title>Whole Genome Sequence of Halomonas aquamarina MB598.</title>
        <authorList>
            <person name="Pervaiz M."/>
            <person name="Fariq A."/>
            <person name="Yasmin A."/>
            <person name="Welch M."/>
        </authorList>
    </citation>
    <scope>NUCLEOTIDE SEQUENCE</scope>
    <source>
        <strain evidence="1">MB598</strain>
    </source>
</reference>
<proteinExistence type="predicted"/>
<dbReference type="EMBL" id="JABYQT010000012">
    <property type="protein sequence ID" value="MBZ5488835.1"/>
    <property type="molecule type" value="Genomic_DNA"/>
</dbReference>
<accession>A0ACC5VY97</accession>
<gene>
    <name evidence="1" type="ORF">HW452_15020</name>
</gene>
<sequence length="573" mass="64170">METLLSAKDDSVVVDDARRITDVLINLDDRCDALTVSLHDQIPQAAFDYPVHLDRLDPAAGELSLVVTDAGSLDALMLGDQRLVLRAENDQALRFESIRVLEAERFGDDLQLRCALPRRLMAAARRQSARITLRKDMAVSVAITRYVHQPPMTATLRDISSGGCLVGLPLADCASLSEAQALPEVTLTFPSGERFRIAASVCHITPVPRSDQAAVGLAFSHLDRSRQRQLAHLVSSTEREIAWRSGEGSRLAAPTPLYTSADRRPRRKAAKRQPQRIASGLKTLRNIARNQHLFLLALQNDRPLPIERLERNANQLIKLLGKGRQTFFYDLACLSNEPQWMQHSLNVAGRLADLMLAEPALAADTHRAVRAALIHDLGKAMLIDEALPSLESEMSDAQRLRLRNHVDVLLAALKRANYPLDTLEHDIIGGINERLDGSGYPRGVTGEALSPVVRLAAVIDVIDAMTRSRADRPALNAVKAYRYLYNRPTRFDRHWVTRYVQRHGFYPLGSLVRFSHGYLAWVLALDERGQPCRVRVVRNTRREGIFYDDEINRVDFDQLGRLVESVQPEQYGL</sequence>
<keyword evidence="2" id="KW-1185">Reference proteome</keyword>
<dbReference type="Proteomes" id="UP001319846">
    <property type="component" value="Unassembled WGS sequence"/>
</dbReference>
<evidence type="ECO:0000313" key="1">
    <source>
        <dbReference type="EMBL" id="MBZ5488835.1"/>
    </source>
</evidence>
<comment type="caution">
    <text evidence="1">The sequence shown here is derived from an EMBL/GenBank/DDBJ whole genome shotgun (WGS) entry which is preliminary data.</text>
</comment>
<name>A0ACC5VY97_9GAMM</name>
<evidence type="ECO:0000313" key="2">
    <source>
        <dbReference type="Proteomes" id="UP001319846"/>
    </source>
</evidence>
<protein>
    <submittedName>
        <fullName evidence="1">PilZ domain-containing protein</fullName>
    </submittedName>
</protein>
<organism evidence="1 2">
    <name type="scientific">Vreelandella aquamarina</name>
    <dbReference type="NCBI Taxonomy" id="77097"/>
    <lineage>
        <taxon>Bacteria</taxon>
        <taxon>Pseudomonadati</taxon>
        <taxon>Pseudomonadota</taxon>
        <taxon>Gammaproteobacteria</taxon>
        <taxon>Oceanospirillales</taxon>
        <taxon>Halomonadaceae</taxon>
        <taxon>Vreelandella</taxon>
    </lineage>
</organism>